<dbReference type="AlphaFoldDB" id="A0A9J7GTJ6"/>
<dbReference type="InterPro" id="IPR023635">
    <property type="entry name" value="Peptide_deformylase"/>
</dbReference>
<evidence type="ECO:0000256" key="8">
    <source>
        <dbReference type="RuleBase" id="RU362111"/>
    </source>
</evidence>
<reference evidence="11" key="3">
    <citation type="submission" date="2025-08" db="UniProtKB">
        <authorList>
            <consortium name="RefSeq"/>
        </authorList>
    </citation>
    <scope>IDENTIFICATION</scope>
    <source>
        <strain evidence="11">17A/GY</strain>
        <tissue evidence="11">Liver</tissue>
    </source>
</reference>
<dbReference type="PANTHER" id="PTHR10458:SF2">
    <property type="entry name" value="PEPTIDE DEFORMYLASE, MITOCHONDRIAL"/>
    <property type="match status" value="1"/>
</dbReference>
<dbReference type="Pfam" id="PF01327">
    <property type="entry name" value="Pep_deformylase"/>
    <property type="match status" value="1"/>
</dbReference>
<sequence length="260" mass="28204">MTNARSRAGTTLPSDLGASGRPGGGGFGAMGLVGALLVATRVPLSLARGCSSSAGLEGPARTRSYWRYLRRLVRGAPQPPYTRVCQVGDPVLRTVAAPVEPAQLAGPELQRLVGRLVQVMRRRGCVGLSAPQLGVPLQVLALEFPDALFRTFSPRLRELRQMEPFPLHVLVNPSLRVLDSRLVTFPEGCESVAGFLACVPRFQAVQISGLNPRGEPVVWSASGWTARIIQHEMDHLQGCLFIDKMDSGTFTNLHWMEVND</sequence>
<keyword evidence="4 8" id="KW-0378">Hydrolase</keyword>
<evidence type="ECO:0000313" key="11">
    <source>
        <dbReference type="RefSeq" id="XP_035298547.1"/>
    </source>
</evidence>
<keyword evidence="10" id="KW-1185">Reference proteome</keyword>
<comment type="cofactor">
    <cofactor evidence="1">
        <name>Co(2+)</name>
        <dbReference type="ChEBI" id="CHEBI:48828"/>
    </cofactor>
</comment>
<keyword evidence="3 8" id="KW-0479">Metal-binding</keyword>
<comment type="similarity">
    <text evidence="2 8">Belongs to the polypeptide deformylase family.</text>
</comment>
<comment type="catalytic activity">
    <reaction evidence="7 8">
        <text>N-terminal N-formyl-L-methionyl-[peptide] + H2O = N-terminal L-methionyl-[peptide] + formate</text>
        <dbReference type="Rhea" id="RHEA:24420"/>
        <dbReference type="Rhea" id="RHEA-COMP:10639"/>
        <dbReference type="Rhea" id="RHEA-COMP:10640"/>
        <dbReference type="ChEBI" id="CHEBI:15377"/>
        <dbReference type="ChEBI" id="CHEBI:15740"/>
        <dbReference type="ChEBI" id="CHEBI:49298"/>
        <dbReference type="ChEBI" id="CHEBI:64731"/>
        <dbReference type="EC" id="3.5.1.88"/>
    </reaction>
</comment>
<feature type="region of interest" description="Disordered" evidence="9">
    <location>
        <begin position="1"/>
        <end position="20"/>
    </location>
</feature>
<dbReference type="EC" id="3.5.1.88" evidence="8"/>
<evidence type="ECO:0000256" key="3">
    <source>
        <dbReference type="ARBA" id="ARBA00022723"/>
    </source>
</evidence>
<evidence type="ECO:0000256" key="9">
    <source>
        <dbReference type="SAM" id="MobiDB-lite"/>
    </source>
</evidence>
<dbReference type="SUPFAM" id="SSF56420">
    <property type="entry name" value="Peptide deformylase"/>
    <property type="match status" value="1"/>
</dbReference>
<feature type="compositionally biased region" description="Polar residues" evidence="9">
    <location>
        <begin position="1"/>
        <end position="13"/>
    </location>
</feature>
<evidence type="ECO:0000256" key="4">
    <source>
        <dbReference type="ARBA" id="ARBA00022801"/>
    </source>
</evidence>
<dbReference type="GeneID" id="100759350"/>
<name>A0A9J7GTJ6_CRIGR</name>
<dbReference type="HAMAP" id="MF_00163">
    <property type="entry name" value="Pep_deformylase"/>
    <property type="match status" value="1"/>
</dbReference>
<dbReference type="GO" id="GO:0006412">
    <property type="term" value="P:translation"/>
    <property type="evidence" value="ECO:0007669"/>
    <property type="project" value="UniProtKB-KW"/>
</dbReference>
<dbReference type="PRINTS" id="PR01576">
    <property type="entry name" value="PDEFORMYLASE"/>
</dbReference>
<dbReference type="PANTHER" id="PTHR10458">
    <property type="entry name" value="PEPTIDE DEFORMYLASE"/>
    <property type="match status" value="1"/>
</dbReference>
<proteinExistence type="inferred from homology"/>
<gene>
    <name evidence="11" type="primary">Cog8</name>
</gene>
<evidence type="ECO:0000256" key="6">
    <source>
        <dbReference type="ARBA" id="ARBA00037114"/>
    </source>
</evidence>
<reference evidence="10" key="1">
    <citation type="journal article" date="2018" name="Biotechnol. Bioeng.">
        <title>A reference genome of the Chinese hamster based on a hybrid assembly strategy.</title>
        <authorList>
            <person name="Rupp O."/>
            <person name="MacDonald M.L."/>
            <person name="Li S."/>
            <person name="Dhiman H."/>
            <person name="Polson S."/>
            <person name="Griep S."/>
            <person name="Heffner K."/>
            <person name="Hernandez I."/>
            <person name="Brinkrolf K."/>
            <person name="Jadhav V."/>
            <person name="Samoudi M."/>
            <person name="Hao H."/>
            <person name="Kingham B."/>
            <person name="Goesmann A."/>
            <person name="Betenbaugh M.J."/>
            <person name="Lewis N.E."/>
            <person name="Borth N."/>
            <person name="Lee K.H."/>
        </authorList>
    </citation>
    <scope>NUCLEOTIDE SEQUENCE [LARGE SCALE GENOMIC DNA]</scope>
    <source>
        <strain evidence="10">17A/GY</strain>
    </source>
</reference>
<evidence type="ECO:0000256" key="1">
    <source>
        <dbReference type="ARBA" id="ARBA00001941"/>
    </source>
</evidence>
<accession>A0A9J7GTJ6</accession>
<dbReference type="Proteomes" id="UP001108280">
    <property type="component" value="Chromosome 3"/>
</dbReference>
<dbReference type="NCBIfam" id="NF001159">
    <property type="entry name" value="PRK00150.1-3"/>
    <property type="match status" value="1"/>
</dbReference>
<organism evidence="10 11">
    <name type="scientific">Cricetulus griseus</name>
    <name type="common">Chinese hamster</name>
    <name type="synonym">Cricetulus barabensis griseus</name>
    <dbReference type="NCBI Taxonomy" id="10029"/>
    <lineage>
        <taxon>Eukaryota</taxon>
        <taxon>Metazoa</taxon>
        <taxon>Chordata</taxon>
        <taxon>Craniata</taxon>
        <taxon>Vertebrata</taxon>
        <taxon>Euteleostomi</taxon>
        <taxon>Mammalia</taxon>
        <taxon>Eutheria</taxon>
        <taxon>Euarchontoglires</taxon>
        <taxon>Glires</taxon>
        <taxon>Rodentia</taxon>
        <taxon>Myomorpha</taxon>
        <taxon>Muroidea</taxon>
        <taxon>Cricetidae</taxon>
        <taxon>Cricetinae</taxon>
        <taxon>Cricetulus</taxon>
    </lineage>
</organism>
<dbReference type="FunFam" id="3.90.45.10:FF:000003">
    <property type="entry name" value="Peptide deformylase"/>
    <property type="match status" value="1"/>
</dbReference>
<dbReference type="CTD" id="84342"/>
<comment type="function">
    <text evidence="6 8">Removes the formyl group from the N-terminal Met of newly synthesized proteins.</text>
</comment>
<dbReference type="RefSeq" id="XP_035298547.1">
    <property type="nucleotide sequence ID" value="XM_035442656.1"/>
</dbReference>
<dbReference type="Gene3D" id="3.90.45.10">
    <property type="entry name" value="Peptide deformylase"/>
    <property type="match status" value="1"/>
</dbReference>
<keyword evidence="5 8" id="KW-0648">Protein biosynthesis</keyword>
<dbReference type="CDD" id="cd00487">
    <property type="entry name" value="Pep_deformylase"/>
    <property type="match status" value="1"/>
</dbReference>
<evidence type="ECO:0000313" key="10">
    <source>
        <dbReference type="Proteomes" id="UP001108280"/>
    </source>
</evidence>
<reference evidence="10" key="2">
    <citation type="journal article" date="2020" name="Biotechnol. Bioeng.">
        <title>Chromosome-scale scaffolds for the Chinese hamster reference genome assembly to facilitate the study of the CHO epigenome.</title>
        <authorList>
            <person name="Hilliard W."/>
            <person name="MacDonald M."/>
            <person name="Lee K.H."/>
        </authorList>
    </citation>
    <scope>NUCLEOTIDE SEQUENCE [LARGE SCALE GENOMIC DNA]</scope>
    <source>
        <strain evidence="10">17A/GY</strain>
    </source>
</reference>
<dbReference type="GO" id="GO:0005739">
    <property type="term" value="C:mitochondrion"/>
    <property type="evidence" value="ECO:0007669"/>
    <property type="project" value="TreeGrafter"/>
</dbReference>
<dbReference type="GO" id="GO:0046872">
    <property type="term" value="F:metal ion binding"/>
    <property type="evidence" value="ECO:0007669"/>
    <property type="project" value="UniProtKB-KW"/>
</dbReference>
<dbReference type="InterPro" id="IPR036821">
    <property type="entry name" value="Peptide_deformylase_sf"/>
</dbReference>
<evidence type="ECO:0000256" key="5">
    <source>
        <dbReference type="ARBA" id="ARBA00022917"/>
    </source>
</evidence>
<evidence type="ECO:0000256" key="7">
    <source>
        <dbReference type="ARBA" id="ARBA00048875"/>
    </source>
</evidence>
<protein>
    <recommendedName>
        <fullName evidence="8">Peptide deformylase</fullName>
        <ecNumber evidence="8">3.5.1.88</ecNumber>
    </recommendedName>
</protein>
<evidence type="ECO:0000256" key="2">
    <source>
        <dbReference type="ARBA" id="ARBA00010759"/>
    </source>
</evidence>
<dbReference type="GO" id="GO:0042586">
    <property type="term" value="F:peptide deformylase activity"/>
    <property type="evidence" value="ECO:0007669"/>
    <property type="project" value="UniProtKB-EC"/>
</dbReference>